<accession>A0AAV8Q284</accession>
<name>A0AAV8Q284_ENSVE</name>
<protein>
    <submittedName>
        <fullName evidence="2">Uncharacterized protein</fullName>
    </submittedName>
</protein>
<comment type="caution">
    <text evidence="2">The sequence shown here is derived from an EMBL/GenBank/DDBJ whole genome shotgun (WGS) entry which is preliminary data.</text>
</comment>
<evidence type="ECO:0000313" key="2">
    <source>
        <dbReference type="EMBL" id="KAJ8499775.1"/>
    </source>
</evidence>
<feature type="compositionally biased region" description="Basic and acidic residues" evidence="1">
    <location>
        <begin position="86"/>
        <end position="95"/>
    </location>
</feature>
<evidence type="ECO:0000256" key="1">
    <source>
        <dbReference type="SAM" id="MobiDB-lite"/>
    </source>
</evidence>
<organism evidence="2 3">
    <name type="scientific">Ensete ventricosum</name>
    <name type="common">Abyssinian banana</name>
    <name type="synonym">Musa ensete</name>
    <dbReference type="NCBI Taxonomy" id="4639"/>
    <lineage>
        <taxon>Eukaryota</taxon>
        <taxon>Viridiplantae</taxon>
        <taxon>Streptophyta</taxon>
        <taxon>Embryophyta</taxon>
        <taxon>Tracheophyta</taxon>
        <taxon>Spermatophyta</taxon>
        <taxon>Magnoliopsida</taxon>
        <taxon>Liliopsida</taxon>
        <taxon>Zingiberales</taxon>
        <taxon>Musaceae</taxon>
        <taxon>Ensete</taxon>
    </lineage>
</organism>
<sequence>MSHYGALCLCPQVQPKLIIRSTANFRTHRPSLPFRSHRCSHPLLPQATSFTSSAADFPGEHVVGDAERKPTTRRPKRRSVAGVDQEELKSQRKRR</sequence>
<proteinExistence type="predicted"/>
<dbReference type="Proteomes" id="UP001222027">
    <property type="component" value="Unassembled WGS sequence"/>
</dbReference>
<reference evidence="2 3" key="1">
    <citation type="submission" date="2022-12" db="EMBL/GenBank/DDBJ databases">
        <title>Chromosome-scale assembly of the Ensete ventricosum genome.</title>
        <authorList>
            <person name="Dussert Y."/>
            <person name="Stocks J."/>
            <person name="Wendawek A."/>
            <person name="Woldeyes F."/>
            <person name="Nichols R.A."/>
            <person name="Borrell J.S."/>
        </authorList>
    </citation>
    <scope>NUCLEOTIDE SEQUENCE [LARGE SCALE GENOMIC DNA]</scope>
    <source>
        <strain evidence="3">cv. Maze</strain>
        <tissue evidence="2">Seeds</tissue>
    </source>
</reference>
<evidence type="ECO:0000313" key="3">
    <source>
        <dbReference type="Proteomes" id="UP001222027"/>
    </source>
</evidence>
<feature type="compositionally biased region" description="Basic and acidic residues" evidence="1">
    <location>
        <begin position="58"/>
        <end position="70"/>
    </location>
</feature>
<feature type="region of interest" description="Disordered" evidence="1">
    <location>
        <begin position="50"/>
        <end position="95"/>
    </location>
</feature>
<keyword evidence="3" id="KW-1185">Reference proteome</keyword>
<gene>
    <name evidence="2" type="ORF">OPV22_010327</name>
</gene>
<dbReference type="AlphaFoldDB" id="A0AAV8Q284"/>
<dbReference type="EMBL" id="JAQQAF010000003">
    <property type="protein sequence ID" value="KAJ8499775.1"/>
    <property type="molecule type" value="Genomic_DNA"/>
</dbReference>